<dbReference type="GeneID" id="100374590"/>
<feature type="disulfide bond" evidence="5">
    <location>
        <begin position="515"/>
        <end position="524"/>
    </location>
</feature>
<name>A0ABM0MNC7_SACKO</name>
<dbReference type="Pfam" id="PF07645">
    <property type="entry name" value="EGF_CA"/>
    <property type="match status" value="3"/>
</dbReference>
<evidence type="ECO:0000256" key="3">
    <source>
        <dbReference type="ARBA" id="ARBA00023157"/>
    </source>
</evidence>
<sequence>MLLFLSSVLAVLLCRVDSYGIDNRLEINLLDSLALNNTVRGVTQVPGFHNRSPAYLIQGGSRYLQLPYFAFKKAETLLKTGNEFTILATIKQDARNSGSILSVSAGRTNSSERREPGKLTNKLLLNFHRFLELYTSTRRSQLKFFYTGADKLYAEEFSYPLVPDKWTKIAFTVSGTHITLYIDCNKVTERVIHKPNLNIDQNDLVMWMGQRNDQAFFKGTVQDVKLIVTSHGYLSQCPELERQCPTCGEYLQMIGTIDNLSNLLQEMETRLNDAEQRISELSECRCQKSCEHNDVVKSDMETWIEDCQQCTCNQGAVECSAMDCPQVSCKYPVVPEGQCCPVCRRQCFFGGQFFDDGESFSPRQCAICQCENGRTSCNHQNPNEICPKLTCPLDQQFNVPDECCKFCQGVDYCNEGHDCHANATCVSLSTKHACQCLSGFEGNGKDCVDIDECKDEGGLYGHHCHDNTICVNTPGSYLCECLPGHVRDDDFTCSAVCSPLCINSGRCVAPDICWCPAGYVGSYCQTDVDECASNNHGCHSNSVCINLPGSYYCQCKTGYYSESDPHLDLGASCIDADECRNIGGSHTCQLDMVCVNEEGGYQCQCNNMDSCSSRCLYQGYEYRNGQRFNHPDNECYDCRCENGVTACTPEVCNCDSDSVNLFCCPHCDFKGQCLHQSSPVVYDSGDSWDYQCQRCQCINGRIECTEKRCPKLNCETTVSTVGECCPICLEDICSIAISDDIIRSGDDISINCVQNGIEYYEGERWEMNDDSCSECICR</sequence>
<feature type="domain" description="EGF-like" evidence="8">
    <location>
        <begin position="409"/>
        <end position="448"/>
    </location>
</feature>
<feature type="domain" description="VWFC" evidence="9">
    <location>
        <begin position="671"/>
        <end position="729"/>
    </location>
</feature>
<feature type="domain" description="VWFC" evidence="9">
    <location>
        <begin position="288"/>
        <end position="344"/>
    </location>
</feature>
<keyword evidence="4" id="KW-0325">Glycoprotein</keyword>
<feature type="coiled-coil region" evidence="6">
    <location>
        <begin position="257"/>
        <end position="284"/>
    </location>
</feature>
<dbReference type="InterPro" id="IPR048287">
    <property type="entry name" value="TSPN-like_N"/>
</dbReference>
<evidence type="ECO:0000256" key="4">
    <source>
        <dbReference type="ARBA" id="ARBA00023180"/>
    </source>
</evidence>
<dbReference type="InterPro" id="IPR001007">
    <property type="entry name" value="VWF_dom"/>
</dbReference>
<dbReference type="InterPro" id="IPR049883">
    <property type="entry name" value="NOTCH1_EGF-like"/>
</dbReference>
<dbReference type="InterPro" id="IPR009030">
    <property type="entry name" value="Growth_fac_rcpt_cys_sf"/>
</dbReference>
<dbReference type="InterPro" id="IPR051586">
    <property type="entry name" value="PKC-binding_NELL"/>
</dbReference>
<feature type="non-terminal residue" evidence="11">
    <location>
        <position position="778"/>
    </location>
</feature>
<feature type="domain" description="EGF-like" evidence="8">
    <location>
        <begin position="449"/>
        <end position="494"/>
    </location>
</feature>
<dbReference type="PROSITE" id="PS50184">
    <property type="entry name" value="VWFC_2"/>
    <property type="match status" value="3"/>
</dbReference>
<dbReference type="Proteomes" id="UP000694865">
    <property type="component" value="Unplaced"/>
</dbReference>
<comment type="caution">
    <text evidence="5">Lacks conserved residue(s) required for the propagation of feature annotation.</text>
</comment>
<dbReference type="InterPro" id="IPR001881">
    <property type="entry name" value="EGF-like_Ca-bd_dom"/>
</dbReference>
<dbReference type="SMART" id="SM00210">
    <property type="entry name" value="TSPN"/>
    <property type="match status" value="1"/>
</dbReference>
<feature type="domain" description="EGF-like" evidence="8">
    <location>
        <begin position="495"/>
        <end position="525"/>
    </location>
</feature>
<organism evidence="10 11">
    <name type="scientific">Saccoglossus kowalevskii</name>
    <name type="common">Acorn worm</name>
    <dbReference type="NCBI Taxonomy" id="10224"/>
    <lineage>
        <taxon>Eukaryota</taxon>
        <taxon>Metazoa</taxon>
        <taxon>Hemichordata</taxon>
        <taxon>Enteropneusta</taxon>
        <taxon>Harrimaniidae</taxon>
        <taxon>Saccoglossus</taxon>
    </lineage>
</organism>
<feature type="chain" id="PRO_5046332299" evidence="7">
    <location>
        <begin position="19"/>
        <end position="778"/>
    </location>
</feature>
<evidence type="ECO:0000256" key="6">
    <source>
        <dbReference type="SAM" id="Coils"/>
    </source>
</evidence>
<evidence type="ECO:0000256" key="7">
    <source>
        <dbReference type="SAM" id="SignalP"/>
    </source>
</evidence>
<dbReference type="Gene3D" id="6.20.200.20">
    <property type="match status" value="2"/>
</dbReference>
<dbReference type="InterPro" id="IPR000742">
    <property type="entry name" value="EGF"/>
</dbReference>
<dbReference type="PROSITE" id="PS50026">
    <property type="entry name" value="EGF_3"/>
    <property type="match status" value="4"/>
</dbReference>
<accession>A0ABM0MNC7</accession>
<dbReference type="SUPFAM" id="SSF57603">
    <property type="entry name" value="FnI-like domain"/>
    <property type="match status" value="3"/>
</dbReference>
<protein>
    <submittedName>
        <fullName evidence="11">Protein kinase C-binding protein NELL1-like</fullName>
    </submittedName>
</protein>
<evidence type="ECO:0000313" key="11">
    <source>
        <dbReference type="RefSeq" id="XP_006821518.1"/>
    </source>
</evidence>
<evidence type="ECO:0000313" key="10">
    <source>
        <dbReference type="Proteomes" id="UP000694865"/>
    </source>
</evidence>
<dbReference type="PANTHER" id="PTHR24042">
    <property type="entry name" value="NEL HOMOLOG"/>
    <property type="match status" value="1"/>
</dbReference>
<dbReference type="CDD" id="cd00054">
    <property type="entry name" value="EGF_CA"/>
    <property type="match status" value="2"/>
</dbReference>
<dbReference type="PROSITE" id="PS01187">
    <property type="entry name" value="EGF_CA"/>
    <property type="match status" value="2"/>
</dbReference>
<dbReference type="Gene3D" id="2.10.70.10">
    <property type="entry name" value="Complement Module, domain 1"/>
    <property type="match status" value="2"/>
</dbReference>
<evidence type="ECO:0000259" key="9">
    <source>
        <dbReference type="PROSITE" id="PS50184"/>
    </source>
</evidence>
<dbReference type="SMART" id="SM00215">
    <property type="entry name" value="VWC_out"/>
    <property type="match status" value="2"/>
</dbReference>
<dbReference type="InterPro" id="IPR013320">
    <property type="entry name" value="ConA-like_dom_sf"/>
</dbReference>
<dbReference type="SUPFAM" id="SSF57196">
    <property type="entry name" value="EGF/Laminin"/>
    <property type="match status" value="1"/>
</dbReference>
<reference evidence="11" key="1">
    <citation type="submission" date="2025-08" db="UniProtKB">
        <authorList>
            <consortium name="RefSeq"/>
        </authorList>
    </citation>
    <scope>IDENTIFICATION</scope>
    <source>
        <tissue evidence="11">Testes</tissue>
    </source>
</reference>
<dbReference type="InterPro" id="IPR018097">
    <property type="entry name" value="EGF_Ca-bd_CS"/>
</dbReference>
<dbReference type="PROSITE" id="PS00010">
    <property type="entry name" value="ASX_HYDROXYL"/>
    <property type="match status" value="2"/>
</dbReference>
<dbReference type="Pfam" id="PF13385">
    <property type="entry name" value="Laminin_G_3"/>
    <property type="match status" value="1"/>
</dbReference>
<dbReference type="PROSITE" id="PS00022">
    <property type="entry name" value="EGF_1"/>
    <property type="match status" value="1"/>
</dbReference>
<gene>
    <name evidence="11" type="primary">LOC100374590</name>
</gene>
<dbReference type="Gene3D" id="2.60.120.200">
    <property type="match status" value="1"/>
</dbReference>
<proteinExistence type="predicted"/>
<dbReference type="InterPro" id="IPR000152">
    <property type="entry name" value="EGF-type_Asp/Asn_hydroxyl_site"/>
</dbReference>
<evidence type="ECO:0000256" key="5">
    <source>
        <dbReference type="PROSITE-ProRule" id="PRU00076"/>
    </source>
</evidence>
<dbReference type="SMART" id="SM00181">
    <property type="entry name" value="EGF"/>
    <property type="match status" value="5"/>
</dbReference>
<dbReference type="Gene3D" id="2.10.25.10">
    <property type="entry name" value="Laminin"/>
    <property type="match status" value="4"/>
</dbReference>
<keyword evidence="3 5" id="KW-1015">Disulfide bond</keyword>
<keyword evidence="6" id="KW-0175">Coiled coil</keyword>
<dbReference type="RefSeq" id="XP_006821518.1">
    <property type="nucleotide sequence ID" value="XM_006821455.1"/>
</dbReference>
<evidence type="ECO:0000256" key="2">
    <source>
        <dbReference type="ARBA" id="ARBA00022737"/>
    </source>
</evidence>
<dbReference type="PROSITE" id="PS01208">
    <property type="entry name" value="VWFC_1"/>
    <property type="match status" value="2"/>
</dbReference>
<feature type="domain" description="EGF-like" evidence="8">
    <location>
        <begin position="527"/>
        <end position="562"/>
    </location>
</feature>
<feature type="signal peptide" evidence="7">
    <location>
        <begin position="1"/>
        <end position="18"/>
    </location>
</feature>
<keyword evidence="2" id="KW-0677">Repeat</keyword>
<dbReference type="PROSITE" id="PS01186">
    <property type="entry name" value="EGF_2"/>
    <property type="match status" value="2"/>
</dbReference>
<dbReference type="SUPFAM" id="SSF57184">
    <property type="entry name" value="Growth factor receptor domain"/>
    <property type="match status" value="1"/>
</dbReference>
<dbReference type="Pfam" id="PF00093">
    <property type="entry name" value="VWC"/>
    <property type="match status" value="3"/>
</dbReference>
<keyword evidence="10" id="KW-1185">Reference proteome</keyword>
<keyword evidence="1 5" id="KW-0245">EGF-like domain</keyword>
<dbReference type="SMART" id="SM00179">
    <property type="entry name" value="EGF_CA"/>
    <property type="match status" value="4"/>
</dbReference>
<evidence type="ECO:0000256" key="1">
    <source>
        <dbReference type="ARBA" id="ARBA00022536"/>
    </source>
</evidence>
<dbReference type="SMART" id="SM00214">
    <property type="entry name" value="VWC"/>
    <property type="match status" value="4"/>
</dbReference>
<feature type="domain" description="VWFC" evidence="9">
    <location>
        <begin position="345"/>
        <end position="408"/>
    </location>
</feature>
<evidence type="ECO:0000259" key="8">
    <source>
        <dbReference type="PROSITE" id="PS50026"/>
    </source>
</evidence>
<feature type="disulfide bond" evidence="5">
    <location>
        <begin position="497"/>
        <end position="507"/>
    </location>
</feature>
<keyword evidence="7" id="KW-0732">Signal</keyword>
<dbReference type="SUPFAM" id="SSF49899">
    <property type="entry name" value="Concanavalin A-like lectins/glucanases"/>
    <property type="match status" value="1"/>
</dbReference>
<dbReference type="PANTHER" id="PTHR24042:SF5">
    <property type="entry name" value="EGF-LIKE CALCIUM-BINDING DOMAIN-CONTAINING PROTEIN"/>
    <property type="match status" value="1"/>
</dbReference>